<feature type="chain" id="PRO_5010312822" evidence="1">
    <location>
        <begin position="24"/>
        <end position="213"/>
    </location>
</feature>
<keyword evidence="1" id="KW-0732">Signal</keyword>
<dbReference type="Gene3D" id="2.60.120.1220">
    <property type="match status" value="1"/>
</dbReference>
<dbReference type="InterPro" id="IPR041007">
    <property type="entry name" value="Cu_bind_CorA"/>
</dbReference>
<sequence>MKTISTLLSAAVISLISVSASQATTQASTVFHFDMKKNTDNFEVRASGWSDPKFGDLGWVHSSDWGTFNAVKGQVVTITMTSSETGFHPGSTVYFRGADDTADNSYIPDVALTQTATMAKWGASNDDTGEPLGDIVMKYITHGYDGDGAVADVAGDLITNTFKKINDGVPGKLVIKFKAPFTGLYEFVSGGYKPAPTINKAIKHIVKVKVIVK</sequence>
<evidence type="ECO:0000259" key="2">
    <source>
        <dbReference type="Pfam" id="PF18252"/>
    </source>
</evidence>
<protein>
    <submittedName>
        <fullName evidence="3">Putative Copper-repressible polypeptide</fullName>
    </submittedName>
</protein>
<feature type="signal peptide" evidence="1">
    <location>
        <begin position="1"/>
        <end position="23"/>
    </location>
</feature>
<reference evidence="4" key="1">
    <citation type="submission" date="2017-02" db="EMBL/GenBank/DDBJ databases">
        <authorList>
            <person name="Daims H."/>
        </authorList>
    </citation>
    <scope>NUCLEOTIDE SEQUENCE [LARGE SCALE GENOMIC DNA]</scope>
</reference>
<evidence type="ECO:0000313" key="3">
    <source>
        <dbReference type="EMBL" id="SJM90463.1"/>
    </source>
</evidence>
<proteinExistence type="predicted"/>
<accession>A0A1R4H2L5</accession>
<evidence type="ECO:0000313" key="4">
    <source>
        <dbReference type="Proteomes" id="UP000195667"/>
    </source>
</evidence>
<dbReference type="RefSeq" id="WP_087142547.1">
    <property type="nucleotide sequence ID" value="NZ_FUKI01000054.1"/>
</dbReference>
<organism evidence="3 4">
    <name type="scientific">Crenothrix polyspora</name>
    <dbReference type="NCBI Taxonomy" id="360316"/>
    <lineage>
        <taxon>Bacteria</taxon>
        <taxon>Pseudomonadati</taxon>
        <taxon>Pseudomonadota</taxon>
        <taxon>Gammaproteobacteria</taxon>
        <taxon>Methylococcales</taxon>
        <taxon>Crenotrichaceae</taxon>
        <taxon>Crenothrix</taxon>
    </lineage>
</organism>
<evidence type="ECO:0000256" key="1">
    <source>
        <dbReference type="SAM" id="SignalP"/>
    </source>
</evidence>
<feature type="domain" description="Copper(I)-binding protein CorA" evidence="2">
    <location>
        <begin position="23"/>
        <end position="194"/>
    </location>
</feature>
<dbReference type="EMBL" id="FUKI01000054">
    <property type="protein sequence ID" value="SJM90463.1"/>
    <property type="molecule type" value="Genomic_DNA"/>
</dbReference>
<name>A0A1R4H2L5_9GAMM</name>
<dbReference type="OrthoDB" id="5565434at2"/>
<keyword evidence="4" id="KW-1185">Reference proteome</keyword>
<dbReference type="Pfam" id="PF18252">
    <property type="entry name" value="Cu_bind_CorA"/>
    <property type="match status" value="1"/>
</dbReference>
<dbReference type="AlphaFoldDB" id="A0A1R4H2L5"/>
<dbReference type="Proteomes" id="UP000195667">
    <property type="component" value="Unassembled WGS sequence"/>
</dbReference>
<gene>
    <name evidence="3" type="ORF">CRENPOLYSF1_1470005</name>
</gene>